<organism evidence="7 8">
    <name type="scientific">Piscirickettsia salmonis</name>
    <dbReference type="NCBI Taxonomy" id="1238"/>
    <lineage>
        <taxon>Bacteria</taxon>
        <taxon>Pseudomonadati</taxon>
        <taxon>Pseudomonadota</taxon>
        <taxon>Gammaproteobacteria</taxon>
        <taxon>Thiotrichales</taxon>
        <taxon>Piscirickettsiaceae</taxon>
        <taxon>Piscirickettsia</taxon>
    </lineage>
</organism>
<dbReference type="EMBL" id="CP012509">
    <property type="protein sequence ID" value="ALB24387.1"/>
    <property type="molecule type" value="Genomic_DNA"/>
</dbReference>
<evidence type="ECO:0000256" key="4">
    <source>
        <dbReference type="ARBA" id="ARBA00023139"/>
    </source>
</evidence>
<evidence type="ECO:0000256" key="2">
    <source>
        <dbReference type="ARBA" id="ARBA00022729"/>
    </source>
</evidence>
<evidence type="ECO:0000313" key="8">
    <source>
        <dbReference type="Proteomes" id="UP000029558"/>
    </source>
</evidence>
<comment type="subcellular location">
    <subcellularLocation>
        <location evidence="1">Cell outer membrane</location>
        <topology evidence="1">Lipid-anchor</topology>
    </subcellularLocation>
</comment>
<reference evidence="7 8" key="1">
    <citation type="journal article" date="2014" name="Genome Announc.">
        <title>Comparative Genome Analysis of Two Isolates of the Fish Pathogen Piscirickettsia salmonis from Different Hosts Reveals Major Differences in Virulence-Associated Secretion Systems.</title>
        <authorList>
            <person name="Bohle H."/>
            <person name="Henriquez P."/>
            <person name="Grothusen H."/>
            <person name="Navas E."/>
            <person name="Sandoval A."/>
            <person name="Bustamante F."/>
            <person name="Bustos P."/>
            <person name="Mancilla M."/>
        </authorList>
    </citation>
    <scope>NUCLEOTIDE SEQUENCE [LARGE SCALE GENOMIC DNA]</scope>
    <source>
        <strain evidence="8">B1-32597</strain>
    </source>
</reference>
<evidence type="ECO:0000256" key="1">
    <source>
        <dbReference type="ARBA" id="ARBA00004459"/>
    </source>
</evidence>
<dbReference type="OrthoDB" id="9791439at2"/>
<keyword evidence="3 6" id="KW-0472">Membrane</keyword>
<dbReference type="Pfam" id="PF05818">
    <property type="entry name" value="TraT"/>
    <property type="match status" value="1"/>
</dbReference>
<evidence type="ECO:0000313" key="7">
    <source>
        <dbReference type="EMBL" id="ALB24387.1"/>
    </source>
</evidence>
<dbReference type="RefSeq" id="WP_027242550.1">
    <property type="nucleotide sequence ID" value="NZ_CP012509.1"/>
</dbReference>
<name>A0A1L6TI94_PISSA</name>
<geneLocation type="plasmid" evidence="7 8">
    <name>pPSB1-1</name>
</geneLocation>
<dbReference type="InterPro" id="IPR008874">
    <property type="entry name" value="TraT_complement-R"/>
</dbReference>
<keyword evidence="6" id="KW-0998">Cell outer membrane</keyword>
<evidence type="ECO:0000256" key="3">
    <source>
        <dbReference type="ARBA" id="ARBA00023136"/>
    </source>
</evidence>
<dbReference type="Proteomes" id="UP000029558">
    <property type="component" value="Plasmid pPSB1-1"/>
</dbReference>
<accession>A0A1L6TI94</accession>
<feature type="signal peptide" evidence="6">
    <location>
        <begin position="1"/>
        <end position="21"/>
    </location>
</feature>
<proteinExistence type="predicted"/>
<dbReference type="AlphaFoldDB" id="A0A1L6TI94"/>
<keyword evidence="7" id="KW-0614">Plasmid</keyword>
<feature type="chain" id="PRO_5041747350" evidence="6">
    <location>
        <begin position="22"/>
        <end position="247"/>
    </location>
</feature>
<evidence type="ECO:0000256" key="6">
    <source>
        <dbReference type="PIRNR" id="PIRNR002859"/>
    </source>
</evidence>
<gene>
    <name evidence="7" type="primary">traT</name>
    <name evidence="7" type="ORF">KU39_1p46</name>
</gene>
<dbReference type="GO" id="GO:0009279">
    <property type="term" value="C:cell outer membrane"/>
    <property type="evidence" value="ECO:0007669"/>
    <property type="project" value="UniProtKB-SubCell"/>
</dbReference>
<sequence>MKIIKKIALLSASALVVADLAGCSAIRTQINHGSLKTQSKMSNTVFLDPVPDNEKTIYVQVHDTSSEKIDLKAEIIKDLEDQGWKVTKDVGKAHNMVQVNVLQAGEAPNVQSVWQTMQTGYGSVMLGGFTGVAAGLAAGSAGAGLAVGGATAAASWLADTLVKDVTYSMITDVQVSVKTDGKVTQMTKSNLTQGTESKTVQTYSQKTNWLRYKTRVASVADKVNLKFEEAKPVLVKQVSKEIAGIFG</sequence>
<evidence type="ECO:0000256" key="5">
    <source>
        <dbReference type="ARBA" id="ARBA00023288"/>
    </source>
</evidence>
<keyword evidence="2 6" id="KW-0732">Signal</keyword>
<keyword evidence="4" id="KW-0564">Palmitate</keyword>
<keyword evidence="5" id="KW-0449">Lipoprotein</keyword>
<protein>
    <submittedName>
        <fullName evidence="7">Conjugal transfer protein TraT</fullName>
    </submittedName>
</protein>
<dbReference type="PIRSF" id="PIRSF002859">
    <property type="entry name" value="Lipo_traT"/>
    <property type="match status" value="1"/>
</dbReference>